<feature type="binding site" evidence="10">
    <location>
        <position position="290"/>
    </location>
    <ligand>
        <name>ATP</name>
        <dbReference type="ChEBI" id="CHEBI:30616"/>
    </ligand>
</feature>
<comment type="catalytic activity">
    <reaction evidence="1 10 13">
        <text>(2R)-3-phosphoglycerate + ATP = (2R)-3-phospho-glyceroyl phosphate + ADP</text>
        <dbReference type="Rhea" id="RHEA:14801"/>
        <dbReference type="ChEBI" id="CHEBI:30616"/>
        <dbReference type="ChEBI" id="CHEBI:57604"/>
        <dbReference type="ChEBI" id="CHEBI:58272"/>
        <dbReference type="ChEBI" id="CHEBI:456216"/>
        <dbReference type="EC" id="2.7.2.3"/>
    </reaction>
</comment>
<comment type="subunit">
    <text evidence="10">Monomer.</text>
</comment>
<evidence type="ECO:0000256" key="2">
    <source>
        <dbReference type="ARBA" id="ARBA00004838"/>
    </source>
</evidence>
<evidence type="ECO:0000256" key="13">
    <source>
        <dbReference type="RuleBase" id="RU000532"/>
    </source>
</evidence>
<evidence type="ECO:0000256" key="1">
    <source>
        <dbReference type="ARBA" id="ARBA00000642"/>
    </source>
</evidence>
<evidence type="ECO:0000256" key="11">
    <source>
        <dbReference type="PIRSR" id="PIRSR000724-1"/>
    </source>
</evidence>
<dbReference type="Proteomes" id="UP000317778">
    <property type="component" value="Unassembled WGS sequence"/>
</dbReference>
<protein>
    <recommendedName>
        <fullName evidence="4 10">Phosphoglycerate kinase</fullName>
        <ecNumber evidence="4 10">2.7.2.3</ecNumber>
    </recommendedName>
</protein>
<dbReference type="SUPFAM" id="SSF53748">
    <property type="entry name" value="Phosphoglycerate kinase"/>
    <property type="match status" value="1"/>
</dbReference>
<feature type="binding site" evidence="11">
    <location>
        <position position="120"/>
    </location>
    <ligand>
        <name>(2R)-3-phosphoglycerate</name>
        <dbReference type="ChEBI" id="CHEBI:58272"/>
    </ligand>
</feature>
<evidence type="ECO:0000313" key="15">
    <source>
        <dbReference type="Proteomes" id="UP000317778"/>
    </source>
</evidence>
<dbReference type="PANTHER" id="PTHR11406">
    <property type="entry name" value="PHOSPHOGLYCERATE KINASE"/>
    <property type="match status" value="1"/>
</dbReference>
<feature type="binding site" evidence="10 11">
    <location>
        <begin position="61"/>
        <end position="64"/>
    </location>
    <ligand>
        <name>substrate</name>
    </ligand>
</feature>
<accession>A0A532VBB6</accession>
<organism evidence="14 15">
    <name type="scientific">candidate division TA06 bacterium B3_TA06</name>
    <dbReference type="NCBI Taxonomy" id="2012487"/>
    <lineage>
        <taxon>Bacteria</taxon>
        <taxon>Bacteria division TA06</taxon>
    </lineage>
</organism>
<dbReference type="GO" id="GO:0043531">
    <property type="term" value="F:ADP binding"/>
    <property type="evidence" value="ECO:0007669"/>
    <property type="project" value="TreeGrafter"/>
</dbReference>
<dbReference type="InterPro" id="IPR001576">
    <property type="entry name" value="Phosphoglycerate_kinase"/>
</dbReference>
<reference evidence="14 15" key="1">
    <citation type="submission" date="2017-06" db="EMBL/GenBank/DDBJ databases">
        <title>Novel microbial phyla capable of carbon fixation and sulfur reduction in deep-sea sediments.</title>
        <authorList>
            <person name="Huang J."/>
            <person name="Baker B."/>
            <person name="Wang Y."/>
        </authorList>
    </citation>
    <scope>NUCLEOTIDE SEQUENCE [LARGE SCALE GENOMIC DNA]</scope>
    <source>
        <strain evidence="14">B3_TA06</strain>
    </source>
</reference>
<keyword evidence="7 10" id="KW-0418">Kinase</keyword>
<evidence type="ECO:0000313" key="14">
    <source>
        <dbReference type="EMBL" id="TKJ44267.1"/>
    </source>
</evidence>
<feature type="binding site" evidence="10 12">
    <location>
        <position position="321"/>
    </location>
    <ligand>
        <name>ATP</name>
        <dbReference type="ChEBI" id="CHEBI:30616"/>
    </ligand>
</feature>
<proteinExistence type="inferred from homology"/>
<feature type="binding site" evidence="11">
    <location>
        <position position="153"/>
    </location>
    <ligand>
        <name>(2R)-3-phosphoglycerate</name>
        <dbReference type="ChEBI" id="CHEBI:58272"/>
    </ligand>
</feature>
<feature type="binding site" evidence="10 12">
    <location>
        <begin position="350"/>
        <end position="353"/>
    </location>
    <ligand>
        <name>ATP</name>
        <dbReference type="ChEBI" id="CHEBI:30616"/>
    </ligand>
</feature>
<keyword evidence="8 10" id="KW-0067">ATP-binding</keyword>
<dbReference type="PIRSF" id="PIRSF000724">
    <property type="entry name" value="Pgk"/>
    <property type="match status" value="1"/>
</dbReference>
<dbReference type="PRINTS" id="PR00477">
    <property type="entry name" value="PHGLYCKINASE"/>
</dbReference>
<dbReference type="PANTHER" id="PTHR11406:SF23">
    <property type="entry name" value="PHOSPHOGLYCERATE KINASE 1, CHLOROPLASTIC-RELATED"/>
    <property type="match status" value="1"/>
</dbReference>
<feature type="binding site" evidence="10 11">
    <location>
        <begin position="22"/>
        <end position="24"/>
    </location>
    <ligand>
        <name>substrate</name>
    </ligand>
</feature>
<dbReference type="GO" id="GO:0005829">
    <property type="term" value="C:cytosol"/>
    <property type="evidence" value="ECO:0007669"/>
    <property type="project" value="TreeGrafter"/>
</dbReference>
<evidence type="ECO:0000256" key="3">
    <source>
        <dbReference type="ARBA" id="ARBA00008982"/>
    </source>
</evidence>
<keyword evidence="10" id="KW-0963">Cytoplasm</keyword>
<keyword evidence="6 10" id="KW-0547">Nucleotide-binding</keyword>
<name>A0A532VBB6_UNCT6</name>
<dbReference type="UniPathway" id="UPA00109">
    <property type="reaction ID" value="UER00185"/>
</dbReference>
<dbReference type="Gene3D" id="3.40.50.1260">
    <property type="entry name" value="Phosphoglycerate kinase, N-terminal domain"/>
    <property type="match status" value="2"/>
</dbReference>
<comment type="subcellular location">
    <subcellularLocation>
        <location evidence="10">Cytoplasm</location>
    </subcellularLocation>
</comment>
<evidence type="ECO:0000256" key="7">
    <source>
        <dbReference type="ARBA" id="ARBA00022777"/>
    </source>
</evidence>
<dbReference type="InterPro" id="IPR036043">
    <property type="entry name" value="Phosphoglycerate_kinase_sf"/>
</dbReference>
<feature type="binding site" evidence="10">
    <location>
        <position position="120"/>
    </location>
    <ligand>
        <name>substrate</name>
    </ligand>
</feature>
<feature type="binding site" evidence="10 12">
    <location>
        <position position="204"/>
    </location>
    <ligand>
        <name>ATP</name>
        <dbReference type="ChEBI" id="CHEBI:30616"/>
    </ligand>
</feature>
<keyword evidence="9 10" id="KW-0324">Glycolysis</keyword>
<dbReference type="Pfam" id="PF00162">
    <property type="entry name" value="PGK"/>
    <property type="match status" value="1"/>
</dbReference>
<dbReference type="FunFam" id="3.40.50.1260:FF:000031">
    <property type="entry name" value="Phosphoglycerate kinase 1"/>
    <property type="match status" value="1"/>
</dbReference>
<sequence>MILRSVSELPIKQGDRVLVRVDYNIPVNPEGLITDDARIKGTLDTLGYLLERGAVPIILSHWGRPQGGPQPDMSLARVLPELQTLLNHPVNFLSESLNDVTKASIDAAHPAEIFLLENLRFHPGERKNDPQFAKKLASYGSYYVNDAFPVSHREQASVSLLPTLFADPAAGFSLIREVEYFSRLIHAPARPYVVIIGGKKIQDKVCSLRFLLDKVDEVLVGGGSSYTVQVTRGLPMGLSIVDEDLVDEIDDIADSPKVKLPIDYIAAPTYAEPKKKKVVRADAFPDDLEGFDIGPETRKAFASSISRAKTVLWFGPLGAYEERAFAEGSLEVAKAVVAATERGATTVTGGGDSLAMLRAFDFKDKLTHVSIGGGACLKFLEGNKLPGIVPLIKER</sequence>
<evidence type="ECO:0000256" key="6">
    <source>
        <dbReference type="ARBA" id="ARBA00022741"/>
    </source>
</evidence>
<dbReference type="GO" id="GO:0004618">
    <property type="term" value="F:phosphoglycerate kinase activity"/>
    <property type="evidence" value="ECO:0007669"/>
    <property type="project" value="UniProtKB-UniRule"/>
</dbReference>
<dbReference type="HAMAP" id="MF_00145">
    <property type="entry name" value="Phosphoglyc_kinase"/>
    <property type="match status" value="1"/>
</dbReference>
<evidence type="ECO:0000256" key="5">
    <source>
        <dbReference type="ARBA" id="ARBA00022679"/>
    </source>
</evidence>
<dbReference type="GO" id="GO:0005524">
    <property type="term" value="F:ATP binding"/>
    <property type="evidence" value="ECO:0007669"/>
    <property type="project" value="UniProtKB-KW"/>
</dbReference>
<comment type="pathway">
    <text evidence="2 10">Carbohydrate degradation; glycolysis; pyruvate from D-glyceraldehyde 3-phosphate: step 2/5.</text>
</comment>
<dbReference type="EMBL" id="NJBO01000001">
    <property type="protein sequence ID" value="TKJ44267.1"/>
    <property type="molecule type" value="Genomic_DNA"/>
</dbReference>
<comment type="caution">
    <text evidence="14">The sequence shown here is derived from an EMBL/GenBank/DDBJ whole genome shotgun (WGS) entry which is preliminary data.</text>
</comment>
<feature type="binding site" evidence="10">
    <location>
        <position position="38"/>
    </location>
    <ligand>
        <name>substrate</name>
    </ligand>
</feature>
<dbReference type="EC" id="2.7.2.3" evidence="4 10"/>
<evidence type="ECO:0000256" key="12">
    <source>
        <dbReference type="PIRSR" id="PIRSR000724-2"/>
    </source>
</evidence>
<evidence type="ECO:0000256" key="4">
    <source>
        <dbReference type="ARBA" id="ARBA00013061"/>
    </source>
</evidence>
<comment type="similarity">
    <text evidence="3 10 13">Belongs to the phosphoglycerate kinase family.</text>
</comment>
<evidence type="ECO:0000256" key="9">
    <source>
        <dbReference type="ARBA" id="ARBA00023152"/>
    </source>
</evidence>
<feature type="binding site" evidence="10">
    <location>
        <position position="153"/>
    </location>
    <ligand>
        <name>substrate</name>
    </ligand>
</feature>
<keyword evidence="5 10" id="KW-0808">Transferase</keyword>
<gene>
    <name evidence="10 14" type="primary">pgk</name>
    <name evidence="14" type="ORF">CEE36_00565</name>
</gene>
<dbReference type="AlphaFoldDB" id="A0A532VBB6"/>
<dbReference type="GO" id="GO:0006096">
    <property type="term" value="P:glycolytic process"/>
    <property type="evidence" value="ECO:0007669"/>
    <property type="project" value="UniProtKB-UniRule"/>
</dbReference>
<dbReference type="InterPro" id="IPR015824">
    <property type="entry name" value="Phosphoglycerate_kinase_N"/>
</dbReference>
<feature type="binding site" evidence="11">
    <location>
        <position position="38"/>
    </location>
    <ligand>
        <name>(2R)-3-phosphoglycerate</name>
        <dbReference type="ChEBI" id="CHEBI:58272"/>
    </ligand>
</feature>
<evidence type="ECO:0000256" key="10">
    <source>
        <dbReference type="HAMAP-Rule" id="MF_00145"/>
    </source>
</evidence>
<evidence type="ECO:0000256" key="8">
    <source>
        <dbReference type="ARBA" id="ARBA00022840"/>
    </source>
</evidence>
<dbReference type="GO" id="GO:0006094">
    <property type="term" value="P:gluconeogenesis"/>
    <property type="evidence" value="ECO:0007669"/>
    <property type="project" value="TreeGrafter"/>
</dbReference>